<evidence type="ECO:0000256" key="1">
    <source>
        <dbReference type="SAM" id="Phobius"/>
    </source>
</evidence>
<gene>
    <name evidence="2" type="ORF">PS941_03182</name>
</gene>
<dbReference type="OrthoDB" id="9945449at2"/>
<evidence type="ECO:0000313" key="2">
    <source>
        <dbReference type="EMBL" id="VVQ06821.1"/>
    </source>
</evidence>
<feature type="transmembrane region" description="Helical" evidence="1">
    <location>
        <begin position="12"/>
        <end position="33"/>
    </location>
</feature>
<proteinExistence type="predicted"/>
<keyword evidence="1" id="KW-1133">Transmembrane helix</keyword>
<evidence type="ECO:0008006" key="4">
    <source>
        <dbReference type="Google" id="ProtNLM"/>
    </source>
</evidence>
<dbReference type="RefSeq" id="WP_150693525.1">
    <property type="nucleotide sequence ID" value="NZ_CABVJC010000005.1"/>
</dbReference>
<feature type="transmembrane region" description="Helical" evidence="1">
    <location>
        <begin position="69"/>
        <end position="88"/>
    </location>
</feature>
<feature type="transmembrane region" description="Helical" evidence="1">
    <location>
        <begin position="45"/>
        <end position="63"/>
    </location>
</feature>
<dbReference type="Proteomes" id="UP000326452">
    <property type="component" value="Unassembled WGS sequence"/>
</dbReference>
<sequence>MSSFQPLIHSTYYLAAPLIIAISITAAGCLIALRLGKKQLKPGHGAFIVAASFIGAVLGAIAGGSSTSLGAALISGVLGVISTLLAYTLSKDSLRDWRHLTTYAIVVLLVSAFLGLLVGANYKAIRTASEVKIRLWQSYFDKVVLPTCEREMELRLSGNELPKNYVSQCAEIMKKLRTPTN</sequence>
<feature type="transmembrane region" description="Helical" evidence="1">
    <location>
        <begin position="100"/>
        <end position="122"/>
    </location>
</feature>
<organism evidence="2 3">
    <name type="scientific">Pseudomonas fluorescens</name>
    <dbReference type="NCBI Taxonomy" id="294"/>
    <lineage>
        <taxon>Bacteria</taxon>
        <taxon>Pseudomonadati</taxon>
        <taxon>Pseudomonadota</taxon>
        <taxon>Gammaproteobacteria</taxon>
        <taxon>Pseudomonadales</taxon>
        <taxon>Pseudomonadaceae</taxon>
        <taxon>Pseudomonas</taxon>
    </lineage>
</organism>
<dbReference type="AlphaFoldDB" id="A0A5E7U7H0"/>
<keyword evidence="1" id="KW-0472">Membrane</keyword>
<dbReference type="EMBL" id="CABVJC010000005">
    <property type="protein sequence ID" value="VVQ06821.1"/>
    <property type="molecule type" value="Genomic_DNA"/>
</dbReference>
<protein>
    <recommendedName>
        <fullName evidence="4">Transmembrane protein</fullName>
    </recommendedName>
</protein>
<evidence type="ECO:0000313" key="3">
    <source>
        <dbReference type="Proteomes" id="UP000326452"/>
    </source>
</evidence>
<name>A0A5E7U7H0_PSEFL</name>
<reference evidence="2 3" key="1">
    <citation type="submission" date="2019-09" db="EMBL/GenBank/DDBJ databases">
        <authorList>
            <person name="Chandra G."/>
            <person name="Truman W A."/>
        </authorList>
    </citation>
    <scope>NUCLEOTIDE SEQUENCE [LARGE SCALE GENOMIC DNA]</scope>
    <source>
        <strain evidence="2">PS941</strain>
    </source>
</reference>
<keyword evidence="1" id="KW-0812">Transmembrane</keyword>
<accession>A0A5E7U7H0</accession>